<name>A0A1I3DYV1_9ACTN</name>
<gene>
    <name evidence="1" type="ORF">SAMN05216561_103141</name>
</gene>
<evidence type="ECO:0008006" key="3">
    <source>
        <dbReference type="Google" id="ProtNLM"/>
    </source>
</evidence>
<proteinExistence type="predicted"/>
<dbReference type="EMBL" id="FOQG01000003">
    <property type="protein sequence ID" value="SFH91789.1"/>
    <property type="molecule type" value="Genomic_DNA"/>
</dbReference>
<organism evidence="1 2">
    <name type="scientific">Nocardioides psychrotolerans</name>
    <dbReference type="NCBI Taxonomy" id="1005945"/>
    <lineage>
        <taxon>Bacteria</taxon>
        <taxon>Bacillati</taxon>
        <taxon>Actinomycetota</taxon>
        <taxon>Actinomycetes</taxon>
        <taxon>Propionibacteriales</taxon>
        <taxon>Nocardioidaceae</taxon>
        <taxon>Nocardioides</taxon>
    </lineage>
</organism>
<protein>
    <recommendedName>
        <fullName evidence="3">SGNH domain-containing protein</fullName>
    </recommendedName>
</protein>
<accession>A0A1I3DYV1</accession>
<keyword evidence="2" id="KW-1185">Reference proteome</keyword>
<dbReference type="RefSeq" id="WP_091110940.1">
    <property type="nucleotide sequence ID" value="NZ_FOQG01000003.1"/>
</dbReference>
<sequence>MGFDPIDCLAVADRVADCAVQPPLEEPAVDNVYGVLDTKDSGIATIDLTDVICPDRPLCHPIKGRTVIWKDSDHITSTWFVQQREAVWRRLLATGLLA</sequence>
<dbReference type="AlphaFoldDB" id="A0A1I3DYV1"/>
<evidence type="ECO:0000313" key="2">
    <source>
        <dbReference type="Proteomes" id="UP000198649"/>
    </source>
</evidence>
<dbReference type="Proteomes" id="UP000198649">
    <property type="component" value="Unassembled WGS sequence"/>
</dbReference>
<reference evidence="1 2" key="1">
    <citation type="submission" date="2016-10" db="EMBL/GenBank/DDBJ databases">
        <authorList>
            <person name="de Groot N.N."/>
        </authorList>
    </citation>
    <scope>NUCLEOTIDE SEQUENCE [LARGE SCALE GENOMIC DNA]</scope>
    <source>
        <strain evidence="1 2">CGMCC 1.11156</strain>
    </source>
</reference>
<evidence type="ECO:0000313" key="1">
    <source>
        <dbReference type="EMBL" id="SFH91789.1"/>
    </source>
</evidence>
<dbReference type="STRING" id="1005945.SAMN05216561_103141"/>